<evidence type="ECO:0000313" key="15">
    <source>
        <dbReference type="Proteomes" id="UP000224871"/>
    </source>
</evidence>
<evidence type="ECO:0000256" key="4">
    <source>
        <dbReference type="ARBA" id="ARBA00022801"/>
    </source>
</evidence>
<reference evidence="12 15" key="3">
    <citation type="journal article" date="2017" name="Nat. Microbiol.">
        <title>Natural product diversity associated with the nematode symbionts Photorhabdus and Xenorhabdus.</title>
        <authorList>
            <person name="Tobias N.J."/>
            <person name="Wolff H."/>
            <person name="Djahanschiri B."/>
            <person name="Grundmann F."/>
            <person name="Kronenwerth M."/>
            <person name="Shi Y.M."/>
            <person name="Simonyi S."/>
            <person name="Grun P."/>
            <person name="Shapiro-Ilan D."/>
            <person name="Pidot S.J."/>
            <person name="Stinear T.P."/>
            <person name="Ebersberger I."/>
            <person name="Bode H.B."/>
        </authorList>
    </citation>
    <scope>NUCLEOTIDE SEQUENCE [LARGE SCALE GENOMIC DNA]</scope>
    <source>
        <strain evidence="12 15">DSM 16336</strain>
    </source>
</reference>
<keyword evidence="4 13" id="KW-0378">Hydrolase</keyword>
<feature type="binding site" evidence="8">
    <location>
        <position position="367"/>
    </location>
    <ligand>
        <name>Zn(2+)</name>
        <dbReference type="ChEBI" id="CHEBI:29105"/>
        <label>2</label>
    </ligand>
</feature>
<dbReference type="SUPFAM" id="SSF53649">
    <property type="entry name" value="Alkaline phosphatase-like"/>
    <property type="match status" value="1"/>
</dbReference>
<dbReference type="AlphaFoldDB" id="A0A1N6N1W1"/>
<dbReference type="RefSeq" id="WP_086954366.1">
    <property type="nucleotide sequence ID" value="NZ_CAWNQC010000292.1"/>
</dbReference>
<dbReference type="GO" id="GO:0004035">
    <property type="term" value="F:alkaline phosphatase activity"/>
    <property type="evidence" value="ECO:0007669"/>
    <property type="project" value="UniProtKB-EC"/>
</dbReference>
<feature type="binding site" evidence="8">
    <location>
        <position position="363"/>
    </location>
    <ligand>
        <name>Zn(2+)</name>
        <dbReference type="ChEBI" id="CHEBI:29105"/>
        <label>2</label>
    </ligand>
</feature>
<evidence type="ECO:0000313" key="14">
    <source>
        <dbReference type="Proteomes" id="UP000196435"/>
    </source>
</evidence>
<dbReference type="NCBIfam" id="NF007810">
    <property type="entry name" value="PRK10518.1"/>
    <property type="match status" value="1"/>
</dbReference>
<comment type="cofactor">
    <cofactor evidence="8">
        <name>Zn(2+)</name>
        <dbReference type="ChEBI" id="CHEBI:29105"/>
    </cofactor>
    <text evidence="8">Binds 2 Zn(2+) ions.</text>
</comment>
<dbReference type="EMBL" id="FTLG01000237">
    <property type="protein sequence ID" value="SIP75091.1"/>
    <property type="molecule type" value="Genomic_DNA"/>
</dbReference>
<comment type="cofactor">
    <cofactor evidence="8">
        <name>Mg(2+)</name>
        <dbReference type="ChEBI" id="CHEBI:18420"/>
    </cofactor>
    <text evidence="8">Binds 1 Mg(2+) ion.</text>
</comment>
<keyword evidence="6 8" id="KW-0460">Magnesium</keyword>
<feature type="binding site" evidence="8">
    <location>
        <position position="358"/>
    </location>
    <ligand>
        <name>Mg(2+)</name>
        <dbReference type="ChEBI" id="CHEBI:18420"/>
    </ligand>
</feature>
<reference evidence="13" key="2">
    <citation type="submission" date="2016-12" db="EMBL/GenBank/DDBJ databases">
        <authorList>
            <person name="Song W.-J."/>
            <person name="Kurnit D.M."/>
        </authorList>
    </citation>
    <scope>NUCLEOTIDE SEQUENCE [LARGE SCALE GENOMIC DNA]</scope>
    <source>
        <strain evidence="13">HGB1681</strain>
    </source>
</reference>
<dbReference type="EMBL" id="NIBU01000009">
    <property type="protein sequence ID" value="PHM37130.1"/>
    <property type="molecule type" value="Genomic_DNA"/>
</dbReference>
<evidence type="ECO:0000313" key="13">
    <source>
        <dbReference type="EMBL" id="SIP75091.1"/>
    </source>
</evidence>
<evidence type="ECO:0000256" key="9">
    <source>
        <dbReference type="PIRSR" id="PIRSR601952-3"/>
    </source>
</evidence>
<evidence type="ECO:0000256" key="7">
    <source>
        <dbReference type="PIRSR" id="PIRSR601952-1"/>
    </source>
</evidence>
<evidence type="ECO:0000256" key="8">
    <source>
        <dbReference type="PIRSR" id="PIRSR601952-2"/>
    </source>
</evidence>
<dbReference type="SMART" id="SM00098">
    <property type="entry name" value="alkPPc"/>
    <property type="match status" value="1"/>
</dbReference>
<dbReference type="OrthoDB" id="9794455at2"/>
<keyword evidence="9" id="KW-1015">Disulfide bond</keyword>
<dbReference type="PANTHER" id="PTHR11596">
    <property type="entry name" value="ALKALINE PHOSPHATASE"/>
    <property type="match status" value="1"/>
</dbReference>
<evidence type="ECO:0000256" key="1">
    <source>
        <dbReference type="ARBA" id="ARBA00005984"/>
    </source>
</evidence>
<feature type="binding site" evidence="8">
    <location>
        <position position="89"/>
    </location>
    <ligand>
        <name>Zn(2+)</name>
        <dbReference type="ChEBI" id="CHEBI:29105"/>
        <label>2</label>
    </ligand>
</feature>
<feature type="binding site" evidence="8">
    <location>
        <position position="448"/>
    </location>
    <ligand>
        <name>Zn(2+)</name>
        <dbReference type="ChEBI" id="CHEBI:29105"/>
        <label>2</label>
    </ligand>
</feature>
<evidence type="ECO:0000256" key="5">
    <source>
        <dbReference type="ARBA" id="ARBA00022833"/>
    </source>
</evidence>
<reference evidence="14" key="1">
    <citation type="submission" date="2016-12" db="EMBL/GenBank/DDBJ databases">
        <authorList>
            <person name="Gaudriault S."/>
        </authorList>
    </citation>
    <scope>NUCLEOTIDE SEQUENCE [LARGE SCALE GENOMIC DNA]</scope>
    <source>
        <strain evidence="14">HGB1681 (deposited as PTA-6826 in the American Type Culture Collection)</strain>
    </source>
</reference>
<keyword evidence="11" id="KW-0732">Signal</keyword>
<feature type="disulfide bond" evidence="9">
    <location>
        <begin position="206"/>
        <end position="216"/>
    </location>
</feature>
<sequence>MSCNDLSHRSVRHHHSKNLLAITFAILMSGVCSSAQASNADKIMAEKRSAHGDLTQFGGARRLTQDQTDALKAALNNTKAKNVILFIGDGMGDSEITLARNYAQGAGGFFKGIDALPFTGQYTHYSLDKETKKPDYVTDSAASATAWTTGTKTYNGALGIDVFGKPHQTLLELAKKNGKATGNVTTAEIQDATPAALYAHITNRKCYGPQETLEKCPTDAVENGGKGSITEQLLVARAEVTLGGGAKSFEQQSAHNNAKTLKQQALEQGYQWVTDLNSLNNIKEANQKKPLLGIFNRGNMDVIWQGPKAVYQGNLNEAPVKCRINAKRNSDEPTLGQLTEKAIDLLKTNKNGFFLQVESASIDKQDHEANPCAQIGETVALDDAVQAALTFARQHKDTLVIVTADHAHSSQIVANDVKSPGLTRSLITKDGAVITVNYGNSEKGKQNHTGTQLRVAAYGPYSANVVGLTDQTDLFFTIRDAMELKQ</sequence>
<protein>
    <submittedName>
        <fullName evidence="13">Alkaline phosphatase</fullName>
        <ecNumber evidence="13">3.1.3.1</ecNumber>
    </submittedName>
</protein>
<dbReference type="InterPro" id="IPR018299">
    <property type="entry name" value="Alkaline_phosphatase_AS"/>
</dbReference>
<evidence type="ECO:0000313" key="12">
    <source>
        <dbReference type="EMBL" id="PHM37130.1"/>
    </source>
</evidence>
<keyword evidence="2" id="KW-0597">Phosphoprotein</keyword>
<feature type="binding site" evidence="8">
    <location>
        <position position="191"/>
    </location>
    <ligand>
        <name>Mg(2+)</name>
        <dbReference type="ChEBI" id="CHEBI:18420"/>
    </ligand>
</feature>
<dbReference type="EC" id="3.1.3.1" evidence="13"/>
<accession>A0A1N6N1W1</accession>
<feature type="binding site" evidence="8">
    <location>
        <position position="89"/>
    </location>
    <ligand>
        <name>Mg(2+)</name>
        <dbReference type="ChEBI" id="CHEBI:18420"/>
    </ligand>
</feature>
<keyword evidence="3 8" id="KW-0479">Metal-binding</keyword>
<evidence type="ECO:0000256" key="6">
    <source>
        <dbReference type="ARBA" id="ARBA00022842"/>
    </source>
</evidence>
<keyword evidence="5 8" id="KW-0862">Zinc</keyword>
<feature type="active site" description="Phosphoserine intermediate" evidence="7">
    <location>
        <position position="140"/>
    </location>
</feature>
<evidence type="ECO:0000256" key="3">
    <source>
        <dbReference type="ARBA" id="ARBA00022723"/>
    </source>
</evidence>
<name>A0A1N6N1W1_9GAMM</name>
<dbReference type="Proteomes" id="UP000224871">
    <property type="component" value="Unassembled WGS sequence"/>
</dbReference>
<gene>
    <name evidence="13" type="primary">phoA</name>
    <name evidence="12" type="ORF">Xinn_01095</name>
    <name evidence="13" type="ORF">XIS1_900126</name>
</gene>
<feature type="binding site" evidence="8">
    <location>
        <position position="406"/>
    </location>
    <ligand>
        <name>Zn(2+)</name>
        <dbReference type="ChEBI" id="CHEBI:29105"/>
        <label>2</label>
    </ligand>
</feature>
<proteinExistence type="inferred from homology"/>
<dbReference type="Pfam" id="PF00245">
    <property type="entry name" value="Alk_phosphatase"/>
    <property type="match status" value="1"/>
</dbReference>
<dbReference type="InterPro" id="IPR017850">
    <property type="entry name" value="Alkaline_phosphatase_core_sf"/>
</dbReference>
<dbReference type="GO" id="GO:0046872">
    <property type="term" value="F:metal ion binding"/>
    <property type="evidence" value="ECO:0007669"/>
    <property type="project" value="UniProtKB-KW"/>
</dbReference>
<evidence type="ECO:0000256" key="11">
    <source>
        <dbReference type="SAM" id="SignalP"/>
    </source>
</evidence>
<dbReference type="Gene3D" id="3.40.720.10">
    <property type="entry name" value="Alkaline Phosphatase, subunit A"/>
    <property type="match status" value="1"/>
</dbReference>
<evidence type="ECO:0000256" key="10">
    <source>
        <dbReference type="RuleBase" id="RU003946"/>
    </source>
</evidence>
<evidence type="ECO:0000256" key="2">
    <source>
        <dbReference type="ARBA" id="ARBA00022553"/>
    </source>
</evidence>
<feature type="binding site" evidence="8">
    <location>
        <position position="405"/>
    </location>
    <ligand>
        <name>Zn(2+)</name>
        <dbReference type="ChEBI" id="CHEBI:29105"/>
        <label>2</label>
    </ligand>
</feature>
<dbReference type="PRINTS" id="PR00113">
    <property type="entry name" value="ALKPHPHTASE"/>
</dbReference>
<comment type="similarity">
    <text evidence="1 10">Belongs to the alkaline phosphatase family.</text>
</comment>
<dbReference type="Proteomes" id="UP000196435">
    <property type="component" value="Unassembled WGS sequence"/>
</dbReference>
<dbReference type="InterPro" id="IPR001952">
    <property type="entry name" value="Alkaline_phosphatase"/>
</dbReference>
<feature type="signal peptide" evidence="11">
    <location>
        <begin position="1"/>
        <end position="37"/>
    </location>
</feature>
<feature type="binding site" evidence="8">
    <location>
        <position position="193"/>
    </location>
    <ligand>
        <name>Mg(2+)</name>
        <dbReference type="ChEBI" id="CHEBI:18420"/>
    </ligand>
</feature>
<dbReference type="CDD" id="cd16012">
    <property type="entry name" value="ALP"/>
    <property type="match status" value="1"/>
</dbReference>
<feature type="chain" id="PRO_5009937160" evidence="11">
    <location>
        <begin position="38"/>
        <end position="486"/>
    </location>
</feature>
<organism evidence="13 14">
    <name type="scientific">Xenorhabdus innexi</name>
    <dbReference type="NCBI Taxonomy" id="290109"/>
    <lineage>
        <taxon>Bacteria</taxon>
        <taxon>Pseudomonadati</taxon>
        <taxon>Pseudomonadota</taxon>
        <taxon>Gammaproteobacteria</taxon>
        <taxon>Enterobacterales</taxon>
        <taxon>Morganellaceae</taxon>
        <taxon>Xenorhabdus</taxon>
    </lineage>
</organism>
<dbReference type="PROSITE" id="PS00123">
    <property type="entry name" value="ALKALINE_PHOSPHATASE"/>
    <property type="match status" value="1"/>
</dbReference>
<keyword evidence="15" id="KW-1185">Reference proteome</keyword>
<feature type="disulfide bond" evidence="9">
    <location>
        <begin position="322"/>
        <end position="372"/>
    </location>
</feature>
<dbReference type="PANTHER" id="PTHR11596:SF5">
    <property type="entry name" value="ALKALINE PHOSPHATASE"/>
    <property type="match status" value="1"/>
</dbReference>